<dbReference type="InterPro" id="IPR028996">
    <property type="entry name" value="GM2-AP"/>
</dbReference>
<organism evidence="4 5">
    <name type="scientific">Hydra vulgaris</name>
    <name type="common">Hydra</name>
    <name type="synonym">Hydra attenuata</name>
    <dbReference type="NCBI Taxonomy" id="6087"/>
    <lineage>
        <taxon>Eukaryota</taxon>
        <taxon>Metazoa</taxon>
        <taxon>Cnidaria</taxon>
        <taxon>Hydrozoa</taxon>
        <taxon>Hydroidolina</taxon>
        <taxon>Anthoathecata</taxon>
        <taxon>Aplanulata</taxon>
        <taxon>Hydridae</taxon>
        <taxon>Hydra</taxon>
    </lineage>
</organism>
<feature type="signal peptide" evidence="2">
    <location>
        <begin position="1"/>
        <end position="16"/>
    </location>
</feature>
<dbReference type="SMART" id="SM00737">
    <property type="entry name" value="ML"/>
    <property type="match status" value="1"/>
</dbReference>
<keyword evidence="1 2" id="KW-0732">Signal</keyword>
<name>A0ABM4D9R0_HYDVU</name>
<accession>A0ABM4D9R0</accession>
<reference evidence="5" key="1">
    <citation type="submission" date="2025-08" db="UniProtKB">
        <authorList>
            <consortium name="RefSeq"/>
        </authorList>
    </citation>
    <scope>IDENTIFICATION</scope>
</reference>
<dbReference type="RefSeq" id="XP_065671085.1">
    <property type="nucleotide sequence ID" value="XM_065815013.1"/>
</dbReference>
<dbReference type="SUPFAM" id="SSF63707">
    <property type="entry name" value="Ganglioside M2 (gm2) activator"/>
    <property type="match status" value="1"/>
</dbReference>
<dbReference type="PANTHER" id="PTHR17357:SF0">
    <property type="entry name" value="GANGLIOSIDE GM2 ACTIVATOR"/>
    <property type="match status" value="1"/>
</dbReference>
<dbReference type="InterPro" id="IPR003172">
    <property type="entry name" value="ML_dom"/>
</dbReference>
<protein>
    <submittedName>
        <fullName evidence="5">Ganglioside GM2 activator isoform X2</fullName>
    </submittedName>
</protein>
<dbReference type="Pfam" id="PF02221">
    <property type="entry name" value="E1_DerP2_DerF2"/>
    <property type="match status" value="1"/>
</dbReference>
<dbReference type="GeneID" id="105846846"/>
<evidence type="ECO:0000259" key="3">
    <source>
        <dbReference type="SMART" id="SM00737"/>
    </source>
</evidence>
<dbReference type="Proteomes" id="UP001652625">
    <property type="component" value="Chromosome 13"/>
</dbReference>
<evidence type="ECO:0000256" key="2">
    <source>
        <dbReference type="SAM" id="SignalP"/>
    </source>
</evidence>
<gene>
    <name evidence="5" type="primary">LOC105846846</name>
</gene>
<dbReference type="InterPro" id="IPR036846">
    <property type="entry name" value="GM2-AP_sf"/>
</dbReference>
<proteinExistence type="predicted"/>
<sequence>MIGLLTFALLVLYAQAHVKSVDYCKNSGIKDRSGDRVIGQLKIRPGHTIPFKVTLDVAEDLPAGGEIELSIKKKVGFFWVPIPCVNKIGSCKHAVDCKILEFLGMPCQIKKGTYYIKHAVNIPSDFSFPSFFVSGSYKINAEARKDGKVYGCVDIEANLE</sequence>
<dbReference type="PANTHER" id="PTHR17357">
    <property type="entry name" value="GM2 GANGLIOSIDE ACTIVATOR PROTEIN"/>
    <property type="match status" value="1"/>
</dbReference>
<evidence type="ECO:0000256" key="1">
    <source>
        <dbReference type="ARBA" id="ARBA00022729"/>
    </source>
</evidence>
<feature type="domain" description="MD-2-related lipid-recognition" evidence="3">
    <location>
        <begin position="21"/>
        <end position="157"/>
    </location>
</feature>
<feature type="chain" id="PRO_5045311286" evidence="2">
    <location>
        <begin position="17"/>
        <end position="160"/>
    </location>
</feature>
<evidence type="ECO:0000313" key="5">
    <source>
        <dbReference type="RefSeq" id="XP_065671085.1"/>
    </source>
</evidence>
<keyword evidence="4" id="KW-1185">Reference proteome</keyword>
<dbReference type="Gene3D" id="2.70.220.10">
    <property type="entry name" value="Ganglioside GM2 activator"/>
    <property type="match status" value="1"/>
</dbReference>
<evidence type="ECO:0000313" key="4">
    <source>
        <dbReference type="Proteomes" id="UP001652625"/>
    </source>
</evidence>